<dbReference type="EMBL" id="MU167312">
    <property type="protein sequence ID" value="KAG0143695.1"/>
    <property type="molecule type" value="Genomic_DNA"/>
</dbReference>
<reference evidence="1" key="1">
    <citation type="submission" date="2013-11" db="EMBL/GenBank/DDBJ databases">
        <title>Genome sequence of the fusiform rust pathogen reveals effectors for host alternation and coevolution with pine.</title>
        <authorList>
            <consortium name="DOE Joint Genome Institute"/>
            <person name="Smith K."/>
            <person name="Pendleton A."/>
            <person name="Kubisiak T."/>
            <person name="Anderson C."/>
            <person name="Salamov A."/>
            <person name="Aerts A."/>
            <person name="Riley R."/>
            <person name="Clum A."/>
            <person name="Lindquist E."/>
            <person name="Ence D."/>
            <person name="Campbell M."/>
            <person name="Kronenberg Z."/>
            <person name="Feau N."/>
            <person name="Dhillon B."/>
            <person name="Hamelin R."/>
            <person name="Burleigh J."/>
            <person name="Smith J."/>
            <person name="Yandell M."/>
            <person name="Nelson C."/>
            <person name="Grigoriev I."/>
            <person name="Davis J."/>
        </authorList>
    </citation>
    <scope>NUCLEOTIDE SEQUENCE</scope>
    <source>
        <strain evidence="1">G11</strain>
    </source>
</reference>
<name>A0A9P6T9K8_9BASI</name>
<dbReference type="Proteomes" id="UP000886653">
    <property type="component" value="Unassembled WGS sequence"/>
</dbReference>
<evidence type="ECO:0000313" key="2">
    <source>
        <dbReference type="Proteomes" id="UP000886653"/>
    </source>
</evidence>
<accession>A0A9P6T9K8</accession>
<organism evidence="1 2">
    <name type="scientific">Cronartium quercuum f. sp. fusiforme G11</name>
    <dbReference type="NCBI Taxonomy" id="708437"/>
    <lineage>
        <taxon>Eukaryota</taxon>
        <taxon>Fungi</taxon>
        <taxon>Dikarya</taxon>
        <taxon>Basidiomycota</taxon>
        <taxon>Pucciniomycotina</taxon>
        <taxon>Pucciniomycetes</taxon>
        <taxon>Pucciniales</taxon>
        <taxon>Coleosporiaceae</taxon>
        <taxon>Cronartium</taxon>
    </lineage>
</organism>
<protein>
    <submittedName>
        <fullName evidence="1">Uncharacterized protein</fullName>
    </submittedName>
</protein>
<gene>
    <name evidence="1" type="ORF">CROQUDRAFT_672791</name>
</gene>
<dbReference type="AlphaFoldDB" id="A0A9P6T9K8"/>
<comment type="caution">
    <text evidence="1">The sequence shown here is derived from an EMBL/GenBank/DDBJ whole genome shotgun (WGS) entry which is preliminary data.</text>
</comment>
<keyword evidence="2" id="KW-1185">Reference proteome</keyword>
<evidence type="ECO:0000313" key="1">
    <source>
        <dbReference type="EMBL" id="KAG0143695.1"/>
    </source>
</evidence>
<proteinExistence type="predicted"/>
<sequence length="142" mass="15254">MLYASGQVVDWDDETETLLVEVYVLRPWMPPVEHQRLSKGLESASLGSEPSLSTNPCASLAKNLLACGSSHPFSGIEQAGDEMLPSTDPLESEAGLPHASHQFEAVAHPLTGFVIAIVDCRPLFAHMVSSCMLLVCAQHAVQ</sequence>